<dbReference type="SMART" id="SM00432">
    <property type="entry name" value="MADS"/>
    <property type="match status" value="1"/>
</dbReference>
<keyword evidence="8" id="KW-1185">Reference proteome</keyword>
<dbReference type="GeneID" id="106456881"/>
<dbReference type="InterPro" id="IPR036879">
    <property type="entry name" value="TF_MADSbox_sf"/>
</dbReference>
<dbReference type="SUPFAM" id="SSF55455">
    <property type="entry name" value="SRF-like"/>
    <property type="match status" value="1"/>
</dbReference>
<evidence type="ECO:0000313" key="10">
    <source>
        <dbReference type="RefSeq" id="XP_013771714.1"/>
    </source>
</evidence>
<dbReference type="InterPro" id="IPR033896">
    <property type="entry name" value="MEF2-like_N"/>
</dbReference>
<dbReference type="CDD" id="cd00265">
    <property type="entry name" value="MADS_MEF2_like"/>
    <property type="match status" value="1"/>
</dbReference>
<feature type="compositionally biased region" description="Polar residues" evidence="6">
    <location>
        <begin position="204"/>
        <end position="230"/>
    </location>
</feature>
<dbReference type="PROSITE" id="PS00350">
    <property type="entry name" value="MADS_BOX_1"/>
    <property type="match status" value="1"/>
</dbReference>
<dbReference type="Pfam" id="PF00319">
    <property type="entry name" value="SRF-TF"/>
    <property type="match status" value="1"/>
</dbReference>
<dbReference type="PANTHER" id="PTHR11945:SF534">
    <property type="entry name" value="MYOCYTE-SPECIFIC ENHANCER FACTOR 2"/>
    <property type="match status" value="1"/>
</dbReference>
<evidence type="ECO:0000256" key="4">
    <source>
        <dbReference type="ARBA" id="ARBA00023163"/>
    </source>
</evidence>
<evidence type="ECO:0000256" key="1">
    <source>
        <dbReference type="ARBA" id="ARBA00004123"/>
    </source>
</evidence>
<evidence type="ECO:0000259" key="7">
    <source>
        <dbReference type="PROSITE" id="PS50066"/>
    </source>
</evidence>
<evidence type="ECO:0000256" key="2">
    <source>
        <dbReference type="ARBA" id="ARBA00023015"/>
    </source>
</evidence>
<evidence type="ECO:0000256" key="6">
    <source>
        <dbReference type="SAM" id="MobiDB-lite"/>
    </source>
</evidence>
<keyword evidence="4" id="KW-0804">Transcription</keyword>
<proteinExistence type="predicted"/>
<evidence type="ECO:0000256" key="3">
    <source>
        <dbReference type="ARBA" id="ARBA00023125"/>
    </source>
</evidence>
<sequence>MGRKKIRISKITDDRNRQVTFTKRKFGLMKKAYELSVLCNCEIALIIFNNSNKLFQYASTDMDKVLLKYTEYNEPHESRTNNDIIEAIFKKEHKSTINECSSPDNDVDDFSLPSQKDEICALMSRSPNLHGNRQQTNPNHMTGLQALSVPVNNTVYSTNNAGQLMQLSPQVSPPATHSPHLSPAGNMLEAPHLNPQDFHHNSRENNVTLGNTSPSGLNSKHQGSLSRQHLSQNDNRLNGQLVLSHGNNRASNTMSPHMTHPLVATLPMSSSHMRGISSYPSNGVSPSFQPDDFQLSNEMNLMGYHSSSPLTSWSPGDQRLLAPVTVTRSSHGMANGSHHLSVSSTPPPSSNSPHQIKIKSEPVSPPHDITLLRPSSISDQFLSGDPLSNASCSSPPGCGQFEMTSVKRQRLSADVWTT</sequence>
<feature type="compositionally biased region" description="Polar residues" evidence="6">
    <location>
        <begin position="166"/>
        <end position="175"/>
    </location>
</feature>
<feature type="domain" description="MADS-box" evidence="7">
    <location>
        <begin position="1"/>
        <end position="61"/>
    </location>
</feature>
<keyword evidence="2" id="KW-0805">Transcription regulation</keyword>
<name>A0ABM1AZJ1_LIMPO</name>
<dbReference type="PANTHER" id="PTHR11945">
    <property type="entry name" value="MADS BOX PROTEIN"/>
    <property type="match status" value="1"/>
</dbReference>
<comment type="subcellular location">
    <subcellularLocation>
        <location evidence="1">Nucleus</location>
    </subcellularLocation>
</comment>
<dbReference type="Proteomes" id="UP000694941">
    <property type="component" value="Unplaced"/>
</dbReference>
<dbReference type="RefSeq" id="XP_013771708.1">
    <property type="nucleotide sequence ID" value="XM_013916254.2"/>
</dbReference>
<dbReference type="InterPro" id="IPR002100">
    <property type="entry name" value="TF_MADSbox"/>
</dbReference>
<evidence type="ECO:0000256" key="5">
    <source>
        <dbReference type="ARBA" id="ARBA00023242"/>
    </source>
</evidence>
<evidence type="ECO:0000313" key="12">
    <source>
        <dbReference type="RefSeq" id="XP_022238422.1"/>
    </source>
</evidence>
<dbReference type="Gene3D" id="3.40.1810.10">
    <property type="entry name" value="Transcription factor, MADS-box"/>
    <property type="match status" value="1"/>
</dbReference>
<keyword evidence="5" id="KW-0539">Nucleus</keyword>
<feature type="region of interest" description="Disordered" evidence="6">
    <location>
        <begin position="329"/>
        <end position="365"/>
    </location>
</feature>
<evidence type="ECO:0000313" key="8">
    <source>
        <dbReference type="Proteomes" id="UP000694941"/>
    </source>
</evidence>
<dbReference type="RefSeq" id="XP_022238422.1">
    <property type="nucleotide sequence ID" value="XM_022382714.1"/>
</dbReference>
<dbReference type="RefSeq" id="XP_022238418.1">
    <property type="nucleotide sequence ID" value="XM_022382710.1"/>
</dbReference>
<organism evidence="8 10">
    <name type="scientific">Limulus polyphemus</name>
    <name type="common">Atlantic horseshoe crab</name>
    <dbReference type="NCBI Taxonomy" id="6850"/>
    <lineage>
        <taxon>Eukaryota</taxon>
        <taxon>Metazoa</taxon>
        <taxon>Ecdysozoa</taxon>
        <taxon>Arthropoda</taxon>
        <taxon>Chelicerata</taxon>
        <taxon>Merostomata</taxon>
        <taxon>Xiphosura</taxon>
        <taxon>Limulidae</taxon>
        <taxon>Limulus</taxon>
    </lineage>
</organism>
<dbReference type="PRINTS" id="PR00404">
    <property type="entry name" value="MADSDOMAIN"/>
</dbReference>
<reference evidence="9 10" key="1">
    <citation type="submission" date="2025-05" db="UniProtKB">
        <authorList>
            <consortium name="RefSeq"/>
        </authorList>
    </citation>
    <scope>IDENTIFICATION</scope>
    <source>
        <tissue evidence="9 10">Muscle</tissue>
    </source>
</reference>
<evidence type="ECO:0000313" key="9">
    <source>
        <dbReference type="RefSeq" id="XP_013771708.1"/>
    </source>
</evidence>
<dbReference type="PROSITE" id="PS50066">
    <property type="entry name" value="MADS_BOX_2"/>
    <property type="match status" value="1"/>
</dbReference>
<dbReference type="RefSeq" id="XP_013771714.1">
    <property type="nucleotide sequence ID" value="XM_013916260.2"/>
</dbReference>
<evidence type="ECO:0000313" key="11">
    <source>
        <dbReference type="RefSeq" id="XP_022238418.1"/>
    </source>
</evidence>
<gene>
    <name evidence="9 10 11 12" type="primary">LOC106456881</name>
</gene>
<protein>
    <submittedName>
        <fullName evidence="9 10">Myocyte-specific enhancer factor 2C-like isoform X1</fullName>
    </submittedName>
</protein>
<feature type="region of interest" description="Disordered" evidence="6">
    <location>
        <begin position="166"/>
        <end position="230"/>
    </location>
</feature>
<accession>A0ABM1AZJ1</accession>
<keyword evidence="3" id="KW-0238">DNA-binding</keyword>